<dbReference type="InterPro" id="IPR053270">
    <property type="entry name" value="Fv1_restriction_factor"/>
</dbReference>
<keyword evidence="3" id="KW-1185">Reference proteome</keyword>
<feature type="region of interest" description="Disordered" evidence="1">
    <location>
        <begin position="322"/>
        <end position="371"/>
    </location>
</feature>
<dbReference type="AlphaFoldDB" id="A0AAN7RK42"/>
<dbReference type="PANTHER" id="PTHR48195:SF2">
    <property type="entry name" value="FRIEND VIRUS SUSCEPTIBILITY PROTEIN 1"/>
    <property type="match status" value="1"/>
</dbReference>
<organism evidence="2 3">
    <name type="scientific">Mycteria americana</name>
    <name type="common">Wood stork</name>
    <dbReference type="NCBI Taxonomy" id="33587"/>
    <lineage>
        <taxon>Eukaryota</taxon>
        <taxon>Metazoa</taxon>
        <taxon>Chordata</taxon>
        <taxon>Craniata</taxon>
        <taxon>Vertebrata</taxon>
        <taxon>Euteleostomi</taxon>
        <taxon>Archelosauria</taxon>
        <taxon>Archosauria</taxon>
        <taxon>Dinosauria</taxon>
        <taxon>Saurischia</taxon>
        <taxon>Theropoda</taxon>
        <taxon>Coelurosauria</taxon>
        <taxon>Aves</taxon>
        <taxon>Neognathae</taxon>
        <taxon>Neoaves</taxon>
        <taxon>Aequornithes</taxon>
        <taxon>Ciconiiformes</taxon>
        <taxon>Ciconiidae</taxon>
        <taxon>Mycteria</taxon>
    </lineage>
</organism>
<evidence type="ECO:0000256" key="1">
    <source>
        <dbReference type="SAM" id="MobiDB-lite"/>
    </source>
</evidence>
<dbReference type="Proteomes" id="UP001333110">
    <property type="component" value="Unassembled WGS sequence"/>
</dbReference>
<comment type="caution">
    <text evidence="2">The sequence shown here is derived from an EMBL/GenBank/DDBJ whole genome shotgun (WGS) entry which is preliminary data.</text>
</comment>
<gene>
    <name evidence="2" type="ORF">QYF61_024362</name>
</gene>
<name>A0AAN7RK42_MYCAM</name>
<evidence type="ECO:0000313" key="2">
    <source>
        <dbReference type="EMBL" id="KAK4807242.1"/>
    </source>
</evidence>
<evidence type="ECO:0000313" key="3">
    <source>
        <dbReference type="Proteomes" id="UP001333110"/>
    </source>
</evidence>
<protein>
    <submittedName>
        <fullName evidence="2">Uncharacterized protein</fullName>
    </submittedName>
</protein>
<dbReference type="PANTHER" id="PTHR48195">
    <property type="entry name" value="FRIEND VIRUS SUSCEPTIBILITY PROTEIN 1"/>
    <property type="match status" value="1"/>
</dbReference>
<reference evidence="2 3" key="1">
    <citation type="journal article" date="2023" name="J. Hered.">
        <title>Chromosome-level genome of the wood stork (Mycteria americana) provides insight into avian chromosome evolution.</title>
        <authorList>
            <person name="Flamio R. Jr."/>
            <person name="Ramstad K.M."/>
        </authorList>
    </citation>
    <scope>NUCLEOTIDE SEQUENCE [LARGE SCALE GENOMIC DNA]</scope>
    <source>
        <strain evidence="2">JAX WOST 10</strain>
    </source>
</reference>
<accession>A0AAN7RK42</accession>
<dbReference type="EMBL" id="JAUNZN010000032">
    <property type="protein sequence ID" value="KAK4807242.1"/>
    <property type="molecule type" value="Genomic_DNA"/>
</dbReference>
<proteinExistence type="predicted"/>
<dbReference type="GO" id="GO:0009615">
    <property type="term" value="P:response to virus"/>
    <property type="evidence" value="ECO:0007669"/>
    <property type="project" value="TreeGrafter"/>
</dbReference>
<dbReference type="GO" id="GO:0005794">
    <property type="term" value="C:Golgi apparatus"/>
    <property type="evidence" value="ECO:0007669"/>
    <property type="project" value="TreeGrafter"/>
</dbReference>
<sequence>MAPSLSVFKKCLGNALRYMESGNECSNQDYGVVVDEDVLNYAHKKLGGGTARIVDPNWPKGYSIPYDVMPSEHTVTWLLRCWDSGASSLELEGKEAKELGSLSREGGIDKAIGKGEPARSLWRRLLSAMKERYPFKEDVVYRSGKWTTMEKGIQYLRELAVLEVIYGDLDDEWSPIDPDEVQCTRPMWRKLVRNAPSSCANSLAILTWKDGEGPTVDEAASQLQQYEESISFSLVSAVEKLSQEFKWFKEDMSYSPPVRTSISAIRGQCSSAQERGYRGYTPQGTLWFYLHDHGEDMRKWDGKPTSTLEAWVRELQGKTVTKGDSSRKIAAPVSSGQFPRQSKRADLNPDFNEGTPDSYIQEMGNEYYDQH</sequence>